<dbReference type="RefSeq" id="WP_229738738.1">
    <property type="nucleotide sequence ID" value="NZ_BMER01000002.1"/>
</dbReference>
<evidence type="ECO:0000256" key="1">
    <source>
        <dbReference type="SAM" id="Coils"/>
    </source>
</evidence>
<organism evidence="4 5">
    <name type="scientific">Parapedobacter pyrenivorans</name>
    <dbReference type="NCBI Taxonomy" id="1305674"/>
    <lineage>
        <taxon>Bacteria</taxon>
        <taxon>Pseudomonadati</taxon>
        <taxon>Bacteroidota</taxon>
        <taxon>Sphingobacteriia</taxon>
        <taxon>Sphingobacteriales</taxon>
        <taxon>Sphingobacteriaceae</taxon>
        <taxon>Parapedobacter</taxon>
    </lineage>
</organism>
<sequence>MMYRTFFFVLLIFTLPLLQANRNVSNDSLEYLLNLIDHKAKYMAMKERHINELETALTAVSGPDSLLYAAHKRLHQAYATYKSDSAIYYANQNLALGIRQNNTTWVKESKLTLASLYLTGGMYIDSYHLLNEIDSRGLPNDLLIKFYDTWKQFYKFYAFNNPNRQLYLEKSNAYRDSLLAQLDPLGNHYKIVYAEKLHDQQDYGEAKKLLISMLDGSKDEDHERAVLAYALASVYQQEGNIEMQKKYYTISAICDIKNAIKENAAMQALASLLYSLKQVEAAYKCITSSMDDAMFGNARLRTYEVSKIFPIIDSTYQETEAKRKSVLTTFLTIVCILSLFLILAVIYVYLQMRRIARVRQQLSEMNKELQRLNAALQKSNDDLALTNAEISNVNVRLTEANQIKETYIGQFLDLCSVYINKLEGFQLSIKKMVMTQRMGELTKTLKSRTMIDREIKELYTTFDHIFLQLYPNFVEDFNSLLQEGEQLVVKPNEVLSTELRIFALIRLGITDSSKIANFLHYSTNTIYTYRTKIRNKAAVPRDEFDDLVMKIGRINKIG</sequence>
<evidence type="ECO:0000313" key="5">
    <source>
        <dbReference type="Proteomes" id="UP000660862"/>
    </source>
</evidence>
<protein>
    <recommendedName>
        <fullName evidence="3">DUF6377 domain-containing protein</fullName>
    </recommendedName>
</protein>
<evidence type="ECO:0000256" key="2">
    <source>
        <dbReference type="SAM" id="Phobius"/>
    </source>
</evidence>
<feature type="coiled-coil region" evidence="1">
    <location>
        <begin position="352"/>
        <end position="389"/>
    </location>
</feature>
<dbReference type="Proteomes" id="UP000660862">
    <property type="component" value="Unassembled WGS sequence"/>
</dbReference>
<proteinExistence type="predicted"/>
<name>A0A917HTV3_9SPHI</name>
<keyword evidence="1" id="KW-0175">Coiled coil</keyword>
<evidence type="ECO:0000259" key="3">
    <source>
        <dbReference type="Pfam" id="PF19904"/>
    </source>
</evidence>
<comment type="caution">
    <text evidence="4">The sequence shown here is derived from an EMBL/GenBank/DDBJ whole genome shotgun (WGS) entry which is preliminary data.</text>
</comment>
<gene>
    <name evidence="4" type="ORF">GCM10007415_25920</name>
</gene>
<reference evidence="4" key="2">
    <citation type="submission" date="2020-09" db="EMBL/GenBank/DDBJ databases">
        <authorList>
            <person name="Sun Q."/>
            <person name="Zhou Y."/>
        </authorList>
    </citation>
    <scope>NUCLEOTIDE SEQUENCE</scope>
    <source>
        <strain evidence="4">CGMCC 1.12195</strain>
    </source>
</reference>
<feature type="domain" description="DUF6377" evidence="3">
    <location>
        <begin position="255"/>
        <end position="516"/>
    </location>
</feature>
<evidence type="ECO:0000313" key="4">
    <source>
        <dbReference type="EMBL" id="GGG90294.1"/>
    </source>
</evidence>
<dbReference type="InterPro" id="IPR045957">
    <property type="entry name" value="DUF6377"/>
</dbReference>
<keyword evidence="5" id="KW-1185">Reference proteome</keyword>
<dbReference type="Pfam" id="PF19904">
    <property type="entry name" value="DUF6377"/>
    <property type="match status" value="1"/>
</dbReference>
<keyword evidence="2" id="KW-1133">Transmembrane helix</keyword>
<keyword evidence="2" id="KW-0472">Membrane</keyword>
<dbReference type="EMBL" id="BMER01000002">
    <property type="protein sequence ID" value="GGG90294.1"/>
    <property type="molecule type" value="Genomic_DNA"/>
</dbReference>
<feature type="transmembrane region" description="Helical" evidence="2">
    <location>
        <begin position="326"/>
        <end position="350"/>
    </location>
</feature>
<dbReference type="AlphaFoldDB" id="A0A917HTV3"/>
<accession>A0A917HTV3</accession>
<reference evidence="4" key="1">
    <citation type="journal article" date="2014" name="Int. J. Syst. Evol. Microbiol.">
        <title>Complete genome sequence of Corynebacterium casei LMG S-19264T (=DSM 44701T), isolated from a smear-ripened cheese.</title>
        <authorList>
            <consortium name="US DOE Joint Genome Institute (JGI-PGF)"/>
            <person name="Walter F."/>
            <person name="Albersmeier A."/>
            <person name="Kalinowski J."/>
            <person name="Ruckert C."/>
        </authorList>
    </citation>
    <scope>NUCLEOTIDE SEQUENCE</scope>
    <source>
        <strain evidence="4">CGMCC 1.12195</strain>
    </source>
</reference>
<keyword evidence="2" id="KW-0812">Transmembrane</keyword>